<protein>
    <submittedName>
        <fullName evidence="2">Methyltransferase domain-containing protein</fullName>
    </submittedName>
</protein>
<name>A0A9X3S742_9ACTN</name>
<dbReference type="Pfam" id="PF13847">
    <property type="entry name" value="Methyltransf_31"/>
    <property type="match status" value="1"/>
</dbReference>
<organism evidence="2 3">
    <name type="scientific">Solirubrobacter ginsenosidimutans</name>
    <dbReference type="NCBI Taxonomy" id="490573"/>
    <lineage>
        <taxon>Bacteria</taxon>
        <taxon>Bacillati</taxon>
        <taxon>Actinomycetota</taxon>
        <taxon>Thermoleophilia</taxon>
        <taxon>Solirubrobacterales</taxon>
        <taxon>Solirubrobacteraceae</taxon>
        <taxon>Solirubrobacter</taxon>
    </lineage>
</organism>
<dbReference type="PANTHER" id="PTHR42912:SF80">
    <property type="entry name" value="METHYLTRANSFERASE DOMAIN-CONTAINING PROTEIN"/>
    <property type="match status" value="1"/>
</dbReference>
<dbReference type="InterPro" id="IPR025714">
    <property type="entry name" value="Methyltranfer_dom"/>
</dbReference>
<reference evidence="2" key="1">
    <citation type="submission" date="2022-10" db="EMBL/GenBank/DDBJ databases">
        <title>The WGS of Solirubrobacter ginsenosidimutans DSM 21036.</title>
        <authorList>
            <person name="Jiang Z."/>
        </authorList>
    </citation>
    <scope>NUCLEOTIDE SEQUENCE</scope>
    <source>
        <strain evidence="2">DSM 21036</strain>
    </source>
</reference>
<accession>A0A9X3S742</accession>
<sequence>MGQLEFDQRLVERLEQLYATRDVLHRRELVRAALGAQTGDRVLDVGCGPGFYVTELLEVVGPDGFVVGVDLSADMLAVAAKRAEGHANVAFHEGDATALSVPDASFDRALAVQVLEYIPDVPAALAGMHRALRPGGRVLVWDVDWATVSWQASDGELMQRVLAAWDKHLTHPSLPRKLAPQLRDAGFDQIQMDAYPFATIELIPDAYGGSLVPLLEQYVAEQGGMSQQDATAWANEQRKLGERGEFFFTVTQFCLTASRRS</sequence>
<keyword evidence="2" id="KW-0489">Methyltransferase</keyword>
<dbReference type="InterPro" id="IPR029063">
    <property type="entry name" value="SAM-dependent_MTases_sf"/>
</dbReference>
<dbReference type="AlphaFoldDB" id="A0A9X3S742"/>
<dbReference type="EMBL" id="JAPDOD010000051">
    <property type="protein sequence ID" value="MDA0165706.1"/>
    <property type="molecule type" value="Genomic_DNA"/>
</dbReference>
<dbReference type="SUPFAM" id="SSF53335">
    <property type="entry name" value="S-adenosyl-L-methionine-dependent methyltransferases"/>
    <property type="match status" value="1"/>
</dbReference>
<evidence type="ECO:0000259" key="1">
    <source>
        <dbReference type="Pfam" id="PF13847"/>
    </source>
</evidence>
<dbReference type="GO" id="GO:0008168">
    <property type="term" value="F:methyltransferase activity"/>
    <property type="evidence" value="ECO:0007669"/>
    <property type="project" value="UniProtKB-KW"/>
</dbReference>
<proteinExistence type="predicted"/>
<dbReference type="Gene3D" id="3.40.50.150">
    <property type="entry name" value="Vaccinia Virus protein VP39"/>
    <property type="match status" value="1"/>
</dbReference>
<evidence type="ECO:0000313" key="3">
    <source>
        <dbReference type="Proteomes" id="UP001149140"/>
    </source>
</evidence>
<keyword evidence="3" id="KW-1185">Reference proteome</keyword>
<dbReference type="PANTHER" id="PTHR42912">
    <property type="entry name" value="METHYLTRANSFERASE"/>
    <property type="match status" value="1"/>
</dbReference>
<dbReference type="RefSeq" id="WP_270044968.1">
    <property type="nucleotide sequence ID" value="NZ_JAPDOD010000051.1"/>
</dbReference>
<gene>
    <name evidence="2" type="ORF">OM076_35895</name>
</gene>
<dbReference type="CDD" id="cd02440">
    <property type="entry name" value="AdoMet_MTases"/>
    <property type="match status" value="1"/>
</dbReference>
<dbReference type="Proteomes" id="UP001149140">
    <property type="component" value="Unassembled WGS sequence"/>
</dbReference>
<evidence type="ECO:0000313" key="2">
    <source>
        <dbReference type="EMBL" id="MDA0165706.1"/>
    </source>
</evidence>
<dbReference type="InterPro" id="IPR050508">
    <property type="entry name" value="Methyltransf_Superfamily"/>
</dbReference>
<comment type="caution">
    <text evidence="2">The sequence shown here is derived from an EMBL/GenBank/DDBJ whole genome shotgun (WGS) entry which is preliminary data.</text>
</comment>
<feature type="domain" description="Methyltransferase" evidence="1">
    <location>
        <begin position="39"/>
        <end position="153"/>
    </location>
</feature>
<keyword evidence="2" id="KW-0808">Transferase</keyword>
<dbReference type="GO" id="GO:0032259">
    <property type="term" value="P:methylation"/>
    <property type="evidence" value="ECO:0007669"/>
    <property type="project" value="UniProtKB-KW"/>
</dbReference>